<organism evidence="3 4">
    <name type="scientific">Butyrivibrio hungatei</name>
    <dbReference type="NCBI Taxonomy" id="185008"/>
    <lineage>
        <taxon>Bacteria</taxon>
        <taxon>Bacillati</taxon>
        <taxon>Bacillota</taxon>
        <taxon>Clostridia</taxon>
        <taxon>Lachnospirales</taxon>
        <taxon>Lachnospiraceae</taxon>
        <taxon>Butyrivibrio</taxon>
    </lineage>
</organism>
<dbReference type="OrthoDB" id="2005500at2"/>
<keyword evidence="2" id="KW-0812">Transmembrane</keyword>
<evidence type="ECO:0000256" key="1">
    <source>
        <dbReference type="SAM" id="MobiDB-lite"/>
    </source>
</evidence>
<name>A0A1G5EL34_9FIRM</name>
<dbReference type="AlphaFoldDB" id="A0A1G5EL34"/>
<proteinExistence type="predicted"/>
<feature type="region of interest" description="Disordered" evidence="1">
    <location>
        <begin position="57"/>
        <end position="100"/>
    </location>
</feature>
<keyword evidence="4" id="KW-1185">Reference proteome</keyword>
<accession>A0A1G5EL34</accession>
<protein>
    <submittedName>
        <fullName evidence="3">Uncharacterized protein</fullName>
    </submittedName>
</protein>
<evidence type="ECO:0000313" key="4">
    <source>
        <dbReference type="Proteomes" id="UP000183047"/>
    </source>
</evidence>
<feature type="transmembrane region" description="Helical" evidence="2">
    <location>
        <begin position="30"/>
        <end position="50"/>
    </location>
</feature>
<dbReference type="EMBL" id="FMUR01000011">
    <property type="protein sequence ID" value="SCY27695.1"/>
    <property type="molecule type" value="Genomic_DNA"/>
</dbReference>
<keyword evidence="2" id="KW-0472">Membrane</keyword>
<dbReference type="Proteomes" id="UP000183047">
    <property type="component" value="Unassembled WGS sequence"/>
</dbReference>
<evidence type="ECO:0000256" key="2">
    <source>
        <dbReference type="SAM" id="Phobius"/>
    </source>
</evidence>
<gene>
    <name evidence="3" type="ORF">SAMN02910451_01994</name>
</gene>
<sequence length="100" mass="11673">MDDKKIMNENVPYVVHEATLSRLERGNRRMLIALAICVVVMLLNNIAWFVHEEHIANPDRHTKQESVTDNEDESGYDDGYGDEYSDEDYRDGRRESGKER</sequence>
<feature type="compositionally biased region" description="Basic and acidic residues" evidence="1">
    <location>
        <begin position="90"/>
        <end position="100"/>
    </location>
</feature>
<feature type="compositionally biased region" description="Basic and acidic residues" evidence="1">
    <location>
        <begin position="57"/>
        <end position="66"/>
    </location>
</feature>
<feature type="compositionally biased region" description="Acidic residues" evidence="1">
    <location>
        <begin position="68"/>
        <end position="89"/>
    </location>
</feature>
<keyword evidence="2" id="KW-1133">Transmembrane helix</keyword>
<reference evidence="4" key="1">
    <citation type="submission" date="2016-10" db="EMBL/GenBank/DDBJ databases">
        <authorList>
            <person name="Varghese N."/>
            <person name="Submissions S."/>
        </authorList>
    </citation>
    <scope>NUCLEOTIDE SEQUENCE [LARGE SCALE GENOMIC DNA]</scope>
    <source>
        <strain evidence="4">XBD2006</strain>
    </source>
</reference>
<dbReference type="RefSeq" id="WP_074462562.1">
    <property type="nucleotide sequence ID" value="NZ_FMUR01000011.1"/>
</dbReference>
<evidence type="ECO:0000313" key="3">
    <source>
        <dbReference type="EMBL" id="SCY27695.1"/>
    </source>
</evidence>